<dbReference type="Gene3D" id="2.70.98.30">
    <property type="entry name" value="Golgi alpha-mannosidase II, domain 4"/>
    <property type="match status" value="1"/>
</dbReference>
<comment type="similarity">
    <text evidence="2">Belongs to the glycosyl hydrolase 38 family.</text>
</comment>
<dbReference type="InterPro" id="IPR011682">
    <property type="entry name" value="Glyco_hydro_38_C"/>
</dbReference>
<dbReference type="PANTHER" id="PTHR11607">
    <property type="entry name" value="ALPHA-MANNOSIDASE"/>
    <property type="match status" value="1"/>
</dbReference>
<dbReference type="InterPro" id="IPR028995">
    <property type="entry name" value="Glyco_hydro_57/38_cen_sf"/>
</dbReference>
<organism evidence="11 12">
    <name type="scientific">Ranitomeya imitator</name>
    <name type="common">mimic poison frog</name>
    <dbReference type="NCBI Taxonomy" id="111125"/>
    <lineage>
        <taxon>Eukaryota</taxon>
        <taxon>Metazoa</taxon>
        <taxon>Chordata</taxon>
        <taxon>Craniata</taxon>
        <taxon>Vertebrata</taxon>
        <taxon>Euteleostomi</taxon>
        <taxon>Amphibia</taxon>
        <taxon>Batrachia</taxon>
        <taxon>Anura</taxon>
        <taxon>Neobatrachia</taxon>
        <taxon>Hyloidea</taxon>
        <taxon>Dendrobatidae</taxon>
        <taxon>Dendrobatinae</taxon>
        <taxon>Ranitomeya</taxon>
    </lineage>
</organism>
<dbReference type="SUPFAM" id="SSF88713">
    <property type="entry name" value="Glycoside hydrolase/deacetylase"/>
    <property type="match status" value="1"/>
</dbReference>
<dbReference type="InterPro" id="IPR037094">
    <property type="entry name" value="Glyco_hydro_38_cen_sf"/>
</dbReference>
<dbReference type="PANTHER" id="PTHR11607:SF28">
    <property type="entry name" value="EPIDIDYMIS-SPECIFIC ALPHA-MANNOSIDASE"/>
    <property type="match status" value="1"/>
</dbReference>
<dbReference type="Gene3D" id="1.20.1270.50">
    <property type="entry name" value="Glycoside hydrolase family 38, central domain"/>
    <property type="match status" value="1"/>
</dbReference>
<dbReference type="InterPro" id="IPR000477">
    <property type="entry name" value="RT_dom"/>
</dbReference>
<dbReference type="SUPFAM" id="SSF88688">
    <property type="entry name" value="Families 57/38 glycoside transferase middle domain"/>
    <property type="match status" value="1"/>
</dbReference>
<gene>
    <name evidence="11" type="ORF">RIMI_LOCUS19326693</name>
</gene>
<dbReference type="Pfam" id="PF09261">
    <property type="entry name" value="Alpha-mann_mid"/>
    <property type="match status" value="1"/>
</dbReference>
<comment type="similarity">
    <text evidence="3">Belongs to the beta type-B retroviral polymerase family. HERV class-II K(HML-2) pol subfamily.</text>
</comment>
<dbReference type="SUPFAM" id="SSF56672">
    <property type="entry name" value="DNA/RNA polymerases"/>
    <property type="match status" value="1"/>
</dbReference>
<keyword evidence="12" id="KW-1185">Reference proteome</keyword>
<dbReference type="Gene3D" id="3.20.110.10">
    <property type="entry name" value="Glycoside hydrolase 38, N terminal domain"/>
    <property type="match status" value="1"/>
</dbReference>
<dbReference type="InterPro" id="IPR050843">
    <property type="entry name" value="Glycosyl_Hydrlase_38"/>
</dbReference>
<evidence type="ECO:0000256" key="1">
    <source>
        <dbReference type="ARBA" id="ARBA00001947"/>
    </source>
</evidence>
<dbReference type="SMART" id="SM00872">
    <property type="entry name" value="Alpha-mann_mid"/>
    <property type="match status" value="1"/>
</dbReference>
<comment type="cofactor">
    <cofactor evidence="1">
        <name>Zn(2+)</name>
        <dbReference type="ChEBI" id="CHEBI:29105"/>
    </cofactor>
</comment>
<feature type="domain" description="Reverse transcriptase" evidence="10">
    <location>
        <begin position="1"/>
        <end position="152"/>
    </location>
</feature>
<dbReference type="Gene3D" id="3.10.10.10">
    <property type="entry name" value="HIV Type 1 Reverse Transcriptase, subunit A, domain 1"/>
    <property type="match status" value="1"/>
</dbReference>
<dbReference type="Pfam" id="PF07748">
    <property type="entry name" value="Glyco_hydro_38C"/>
    <property type="match status" value="1"/>
</dbReference>
<dbReference type="SUPFAM" id="SSF74650">
    <property type="entry name" value="Galactose mutarotase-like"/>
    <property type="match status" value="1"/>
</dbReference>
<evidence type="ECO:0000256" key="5">
    <source>
        <dbReference type="ARBA" id="ARBA00022723"/>
    </source>
</evidence>
<sequence length="1086" mass="124537">MTSGPEQLALESEVRELQQKNVLVKVPAGEEDLKDAYYHVPIHIDHQKFLRVAVSLAGTVEHFQYQALPFGVAVAPRVFTKIMVEVMAHLHEQDILIVPYLDDLLIVGHSESHCTDQLQKVMDALHKLGWMVNIKKSRLQPRKVQEFLGYVIDSSQQECRLPDTKVAKIKQLVTRAINNPLVSGRHVRLLSDNRVTVAYINRQGGTRSSTLMEVANPIFQVAEVHLLSLTALHIKGSINTKADYLSRNMLRQGEWSLNPAIFSQIIQLWGCPEIDLFANRENKKLHQFCSLNPKDNPYAVDALLISWHFRLAYAFPPLNLISLVLRKIREDKARGCDKQFFNSSVQFNNMDLLLDYINSDREFEMNVQYCTLSEYFTSLYNRNMTWKVRGSQDFLPYSSDIFQAWTGFFASRNVLKGIARRASSLLYAGESAFTQYLMKYPSGPVCKMWALAQLQALRWAVSEVQHHDGITGTESPKVGDMYMAHLHQGVTGVRKLMKAIVTDQFGYEKTETSKGLIHITVYNPVAWNVTTYISMALNTSVSEVYDELGQIVPAQTKYAFAGAVAEDQKRTSWNEDGRRRSGPETPIRPDQQRDRPWIQNASDPGHAFDLYILVVLPGLGYRQYSIKMENTEPGKGTMNVVRQGKFSRKLSDKPKNSIKRIMPVSNDCYTLWIDLDTNLLVSITDRERNDTVQITQEFLEYHANGDTGAGPISDNYMFYSNGNAVPASKSVGLEIVTGKLVSEVRQYFYRDVNQQNYTYAIVSRLYHVPDGYDNTLACRPIEQQYRVGPLERNREAIIRTQTNLQTNKRIYTDDNAFQMQAREFKIYDSNTVARNYYPMVRTAYIEDEKTRLVLLAERSHGVSSQDNGQMEIMLHRRLWNNVEWDLNYNLTLDDTSIVRPTIWLMVGSKEVTNSLYQRLGLYLEHKPLVMLSPSKGHRETENLMEADVPVTLPPNIHLQILSIPGWKYSSNHTEHMCTVHQANKRGDADFSRVLLRMQHLYEDDEDPVLSKSATINIKLLLQSLGTVKLVEERSLTGTWDLATMKRWKWKSTQQKDSDERMSAKSTEDFTVTVSPKEIRTFFVYFQ</sequence>
<accession>A0ABN9MCP3</accession>
<dbReference type="InterPro" id="IPR027291">
    <property type="entry name" value="Glyco_hydro_38_N_sf"/>
</dbReference>
<dbReference type="Gene3D" id="2.60.40.1360">
    <property type="match status" value="1"/>
</dbReference>
<evidence type="ECO:0000256" key="2">
    <source>
        <dbReference type="ARBA" id="ARBA00009792"/>
    </source>
</evidence>
<dbReference type="CDD" id="cd03714">
    <property type="entry name" value="RT_DIRS1"/>
    <property type="match status" value="1"/>
</dbReference>
<keyword evidence="8" id="KW-0326">Glycosidase</keyword>
<dbReference type="Pfam" id="PF00078">
    <property type="entry name" value="RVT_1"/>
    <property type="match status" value="1"/>
</dbReference>
<evidence type="ECO:0000259" key="10">
    <source>
        <dbReference type="PROSITE" id="PS50878"/>
    </source>
</evidence>
<proteinExistence type="inferred from homology"/>
<dbReference type="EMBL" id="CAUEEQ010061381">
    <property type="protein sequence ID" value="CAJ0964540.1"/>
    <property type="molecule type" value="Genomic_DNA"/>
</dbReference>
<dbReference type="CDD" id="cd09275">
    <property type="entry name" value="RNase_HI_RT_DIRS1"/>
    <property type="match status" value="1"/>
</dbReference>
<evidence type="ECO:0000256" key="4">
    <source>
        <dbReference type="ARBA" id="ARBA00012180"/>
    </source>
</evidence>
<dbReference type="InterPro" id="IPR015341">
    <property type="entry name" value="Glyco_hydro_38_cen"/>
</dbReference>
<evidence type="ECO:0000256" key="9">
    <source>
        <dbReference type="SAM" id="MobiDB-lite"/>
    </source>
</evidence>
<dbReference type="EC" id="3.1.26.4" evidence="4"/>
<feature type="region of interest" description="Disordered" evidence="9">
    <location>
        <begin position="569"/>
        <end position="599"/>
    </location>
</feature>
<evidence type="ECO:0000256" key="8">
    <source>
        <dbReference type="ARBA" id="ARBA00023295"/>
    </source>
</evidence>
<dbReference type="Gene3D" id="3.30.70.270">
    <property type="match status" value="1"/>
</dbReference>
<evidence type="ECO:0000313" key="12">
    <source>
        <dbReference type="Proteomes" id="UP001176940"/>
    </source>
</evidence>
<dbReference type="Gene3D" id="2.60.40.1180">
    <property type="entry name" value="Golgi alpha-mannosidase II"/>
    <property type="match status" value="1"/>
</dbReference>
<dbReference type="InterPro" id="IPR011013">
    <property type="entry name" value="Gal_mutarotase_sf_dom"/>
</dbReference>
<dbReference type="InterPro" id="IPR043128">
    <property type="entry name" value="Rev_trsase/Diguanyl_cyclase"/>
</dbReference>
<name>A0ABN9MCP3_9NEOB</name>
<evidence type="ECO:0000256" key="7">
    <source>
        <dbReference type="ARBA" id="ARBA00022833"/>
    </source>
</evidence>
<dbReference type="InterPro" id="IPR013780">
    <property type="entry name" value="Glyco_hydro_b"/>
</dbReference>
<dbReference type="InterPro" id="IPR011330">
    <property type="entry name" value="Glyco_hydro/deAcase_b/a-brl"/>
</dbReference>
<reference evidence="11" key="1">
    <citation type="submission" date="2023-07" db="EMBL/GenBank/DDBJ databases">
        <authorList>
            <person name="Stuckert A."/>
        </authorList>
    </citation>
    <scope>NUCLEOTIDE SEQUENCE</scope>
</reference>
<feature type="compositionally biased region" description="Basic and acidic residues" evidence="9">
    <location>
        <begin position="569"/>
        <end position="582"/>
    </location>
</feature>
<evidence type="ECO:0000256" key="6">
    <source>
        <dbReference type="ARBA" id="ARBA00022801"/>
    </source>
</evidence>
<keyword evidence="7" id="KW-0862">Zinc</keyword>
<comment type="caution">
    <text evidence="11">The sequence shown here is derived from an EMBL/GenBank/DDBJ whole genome shotgun (WGS) entry which is preliminary data.</text>
</comment>
<protein>
    <recommendedName>
        <fullName evidence="4">ribonuclease H</fullName>
        <ecNumber evidence="4">3.1.26.4</ecNumber>
    </recommendedName>
</protein>
<keyword evidence="5" id="KW-0479">Metal-binding</keyword>
<evidence type="ECO:0000313" key="11">
    <source>
        <dbReference type="EMBL" id="CAJ0964540.1"/>
    </source>
</evidence>
<keyword evidence="6" id="KW-0378">Hydrolase</keyword>
<dbReference type="PROSITE" id="PS50878">
    <property type="entry name" value="RT_POL"/>
    <property type="match status" value="1"/>
</dbReference>
<evidence type="ECO:0000256" key="3">
    <source>
        <dbReference type="ARBA" id="ARBA00010879"/>
    </source>
</evidence>
<dbReference type="InterPro" id="IPR043502">
    <property type="entry name" value="DNA/RNA_pol_sf"/>
</dbReference>
<dbReference type="Proteomes" id="UP001176940">
    <property type="component" value="Unassembled WGS sequence"/>
</dbReference>